<organism evidence="3">
    <name type="scientific">Schistocephalus solidus</name>
    <name type="common">Tapeworm</name>
    <dbReference type="NCBI Taxonomy" id="70667"/>
    <lineage>
        <taxon>Eukaryota</taxon>
        <taxon>Metazoa</taxon>
        <taxon>Spiralia</taxon>
        <taxon>Lophotrochozoa</taxon>
        <taxon>Platyhelminthes</taxon>
        <taxon>Cestoda</taxon>
        <taxon>Eucestoda</taxon>
        <taxon>Diphyllobothriidea</taxon>
        <taxon>Diphyllobothriidae</taxon>
        <taxon>Schistocephalus</taxon>
    </lineage>
</organism>
<reference evidence="1 2" key="2">
    <citation type="submission" date="2018-11" db="EMBL/GenBank/DDBJ databases">
        <authorList>
            <consortium name="Pathogen Informatics"/>
        </authorList>
    </citation>
    <scope>NUCLEOTIDE SEQUENCE [LARGE SCALE GENOMIC DNA]</scope>
    <source>
        <strain evidence="1 2">NST_G2</strain>
    </source>
</reference>
<proteinExistence type="predicted"/>
<protein>
    <submittedName>
        <fullName evidence="3">Transmembrane protein</fullName>
    </submittedName>
</protein>
<accession>A0A183SJ54</accession>
<dbReference type="WBParaSite" id="SSLN_0000439901-mRNA-1">
    <property type="protein sequence ID" value="SSLN_0000439901-mRNA-1"/>
    <property type="gene ID" value="SSLN_0000439901"/>
</dbReference>
<dbReference type="AlphaFoldDB" id="A0A183SJ54"/>
<keyword evidence="2" id="KW-1185">Reference proteome</keyword>
<dbReference type="Proteomes" id="UP000275846">
    <property type="component" value="Unassembled WGS sequence"/>
</dbReference>
<evidence type="ECO:0000313" key="3">
    <source>
        <dbReference type="WBParaSite" id="SSLN_0000439901-mRNA-1"/>
    </source>
</evidence>
<reference evidence="3" key="1">
    <citation type="submission" date="2016-06" db="UniProtKB">
        <authorList>
            <consortium name="WormBaseParasite"/>
        </authorList>
    </citation>
    <scope>IDENTIFICATION</scope>
</reference>
<gene>
    <name evidence="1" type="ORF">SSLN_LOCUS4252</name>
</gene>
<name>A0A183SJ54_SCHSO</name>
<dbReference type="EMBL" id="UYSU01032799">
    <property type="protein sequence ID" value="VDL90637.1"/>
    <property type="molecule type" value="Genomic_DNA"/>
</dbReference>
<evidence type="ECO:0000313" key="1">
    <source>
        <dbReference type="EMBL" id="VDL90637.1"/>
    </source>
</evidence>
<sequence>MSLERPREVLLANVSFPASITTGGTYRVLQTKHCVRACGQFLSKTTASATSRCLSLFSSPYTLSLLTLCLVLLTAGANYVCTKLVVALRKSAGVSARDAATFAHFYCCTHSRLFCTHVRTS</sequence>
<evidence type="ECO:0000313" key="2">
    <source>
        <dbReference type="Proteomes" id="UP000275846"/>
    </source>
</evidence>